<comment type="caution">
    <text evidence="1">The sequence shown here is derived from an EMBL/GenBank/DDBJ whole genome shotgun (WGS) entry which is preliminary data.</text>
</comment>
<protein>
    <submittedName>
        <fullName evidence="1">Uncharacterized protein</fullName>
    </submittedName>
</protein>
<dbReference type="Proteomes" id="UP001060215">
    <property type="component" value="Chromosome 12"/>
</dbReference>
<reference evidence="1 2" key="1">
    <citation type="journal article" date="2022" name="Plant J.">
        <title>Chromosome-level genome of Camellia lanceoleosa provides a valuable resource for understanding genome evolution and self-incompatibility.</title>
        <authorList>
            <person name="Gong W."/>
            <person name="Xiao S."/>
            <person name="Wang L."/>
            <person name="Liao Z."/>
            <person name="Chang Y."/>
            <person name="Mo W."/>
            <person name="Hu G."/>
            <person name="Li W."/>
            <person name="Zhao G."/>
            <person name="Zhu H."/>
            <person name="Hu X."/>
            <person name="Ji K."/>
            <person name="Xiang X."/>
            <person name="Song Q."/>
            <person name="Yuan D."/>
            <person name="Jin S."/>
            <person name="Zhang L."/>
        </authorList>
    </citation>
    <scope>NUCLEOTIDE SEQUENCE [LARGE SCALE GENOMIC DNA]</scope>
    <source>
        <strain evidence="1">SQ_2022a</strain>
    </source>
</reference>
<organism evidence="1 2">
    <name type="scientific">Camellia lanceoleosa</name>
    <dbReference type="NCBI Taxonomy" id="1840588"/>
    <lineage>
        <taxon>Eukaryota</taxon>
        <taxon>Viridiplantae</taxon>
        <taxon>Streptophyta</taxon>
        <taxon>Embryophyta</taxon>
        <taxon>Tracheophyta</taxon>
        <taxon>Spermatophyta</taxon>
        <taxon>Magnoliopsida</taxon>
        <taxon>eudicotyledons</taxon>
        <taxon>Gunneridae</taxon>
        <taxon>Pentapetalae</taxon>
        <taxon>asterids</taxon>
        <taxon>Ericales</taxon>
        <taxon>Theaceae</taxon>
        <taxon>Camellia</taxon>
    </lineage>
</organism>
<gene>
    <name evidence="1" type="ORF">LOK49_LG11G02778</name>
</gene>
<dbReference type="EMBL" id="CM045769">
    <property type="protein sequence ID" value="KAI7994675.1"/>
    <property type="molecule type" value="Genomic_DNA"/>
</dbReference>
<evidence type="ECO:0000313" key="2">
    <source>
        <dbReference type="Proteomes" id="UP001060215"/>
    </source>
</evidence>
<name>A0ACC0G2U9_9ERIC</name>
<evidence type="ECO:0000313" key="1">
    <source>
        <dbReference type="EMBL" id="KAI7994675.1"/>
    </source>
</evidence>
<proteinExistence type="predicted"/>
<accession>A0ACC0G2U9</accession>
<keyword evidence="2" id="KW-1185">Reference proteome</keyword>
<sequence>MASTEATDWPIGIQSHGSGGGGDSPVDPTTRHRFLTGYRLFRFSLIISISSRKIPKYWYKKKGSENLSPLLRNSLYTSIVVGVCYESRKRRNPNSPSLSLRGSGEPLQTNSRRLRSQRERSCCYFP</sequence>